<feature type="transmembrane region" description="Helical" evidence="4">
    <location>
        <begin position="6"/>
        <end position="27"/>
    </location>
</feature>
<dbReference type="STRING" id="632773.BBEV_0191"/>
<comment type="subcellular location">
    <subcellularLocation>
        <location evidence="1">Cell envelope</location>
    </subcellularLocation>
</comment>
<comment type="similarity">
    <text evidence="2">Belongs to the bacterial solute-binding protein 2 family.</text>
</comment>
<evidence type="ECO:0000256" key="4">
    <source>
        <dbReference type="SAM" id="Phobius"/>
    </source>
</evidence>
<dbReference type="AlphaFoldDB" id="A0A1D7QRF8"/>
<dbReference type="InterPro" id="IPR025997">
    <property type="entry name" value="SBP_2_dom"/>
</dbReference>
<keyword evidence="4" id="KW-0812">Transmembrane</keyword>
<dbReference type="EMBL" id="CP012502">
    <property type="protein sequence ID" value="AOM81586.1"/>
    <property type="molecule type" value="Genomic_DNA"/>
</dbReference>
<evidence type="ECO:0000256" key="3">
    <source>
        <dbReference type="ARBA" id="ARBA00022729"/>
    </source>
</evidence>
<sequence length="333" mass="36813">MLLFRLITIITGVLIAVSLTLSVFYFFEIRQIDRELERVNAEEAGAEYRLALITEQMDHEYWHIVEEGVQEAGEELNIEVKYLGTRRTNYDEQSKMMDMQIAGGVDGIIVQAVNEAMFQPLIDKAVDRGIPVLTIDTDAPSSNRASYIGTDNYEAGYAAGTALADDLDGSATVAIITNSLTSTHQKLRVEGFEDAVDEYDQIDIVTVAVSNNTRIEAEQEAAAIINQHEDVDAFYGTSALDGIGIADALEGHRREEDIYTVAFDSLDETLSLLNDGAIDTIIAQQPYEMGYRSVVTMKGILEGLHYPSIQHTSVDVITLDNVSDFPFDGRKKP</sequence>
<dbReference type="PANTHER" id="PTHR46847">
    <property type="entry name" value="D-ALLOSE-BINDING PERIPLASMIC PROTEIN-RELATED"/>
    <property type="match status" value="1"/>
</dbReference>
<organism evidence="6 7">
    <name type="scientific">Salisediminibacterium beveridgei</name>
    <dbReference type="NCBI Taxonomy" id="632773"/>
    <lineage>
        <taxon>Bacteria</taxon>
        <taxon>Bacillati</taxon>
        <taxon>Bacillota</taxon>
        <taxon>Bacilli</taxon>
        <taxon>Bacillales</taxon>
        <taxon>Bacillaceae</taxon>
        <taxon>Salisediminibacterium</taxon>
    </lineage>
</organism>
<dbReference type="CDD" id="cd06314">
    <property type="entry name" value="PBP1_tmGBP"/>
    <property type="match status" value="1"/>
</dbReference>
<dbReference type="KEGG" id="bbev:BBEV_0191"/>
<keyword evidence="4" id="KW-0472">Membrane</keyword>
<dbReference type="GO" id="GO:0030313">
    <property type="term" value="C:cell envelope"/>
    <property type="evidence" value="ECO:0007669"/>
    <property type="project" value="UniProtKB-SubCell"/>
</dbReference>
<evidence type="ECO:0000256" key="1">
    <source>
        <dbReference type="ARBA" id="ARBA00004196"/>
    </source>
</evidence>
<dbReference type="Gene3D" id="3.40.50.2300">
    <property type="match status" value="2"/>
</dbReference>
<dbReference type="OrthoDB" id="6196975at2"/>
<reference evidence="6 7" key="1">
    <citation type="submission" date="2015-08" db="EMBL/GenBank/DDBJ databases">
        <title>The complete genome sequence of Bacillus beveridgei MLTeJB.</title>
        <authorList>
            <person name="Hanson T.E."/>
            <person name="Mesa C."/>
            <person name="Basesman S.M."/>
            <person name="Oremland R.S."/>
        </authorList>
    </citation>
    <scope>NUCLEOTIDE SEQUENCE [LARGE SCALE GENOMIC DNA]</scope>
    <source>
        <strain evidence="6 7">MLTeJB</strain>
    </source>
</reference>
<proteinExistence type="inferred from homology"/>
<gene>
    <name evidence="6" type="primary">rbsB-1</name>
    <name evidence="6" type="ORF">BBEV_0191</name>
</gene>
<evidence type="ECO:0000313" key="6">
    <source>
        <dbReference type="EMBL" id="AOM81586.1"/>
    </source>
</evidence>
<dbReference type="InterPro" id="IPR028082">
    <property type="entry name" value="Peripla_BP_I"/>
</dbReference>
<dbReference type="GO" id="GO:0030246">
    <property type="term" value="F:carbohydrate binding"/>
    <property type="evidence" value="ECO:0007669"/>
    <property type="project" value="UniProtKB-ARBA"/>
</dbReference>
<evidence type="ECO:0000259" key="5">
    <source>
        <dbReference type="Pfam" id="PF13407"/>
    </source>
</evidence>
<dbReference type="PANTHER" id="PTHR46847:SF1">
    <property type="entry name" value="D-ALLOSE-BINDING PERIPLASMIC PROTEIN-RELATED"/>
    <property type="match status" value="1"/>
</dbReference>
<accession>A0A1D7QRF8</accession>
<dbReference type="SUPFAM" id="SSF53822">
    <property type="entry name" value="Periplasmic binding protein-like I"/>
    <property type="match status" value="1"/>
</dbReference>
<keyword evidence="3" id="KW-0732">Signal</keyword>
<dbReference type="Proteomes" id="UP000094463">
    <property type="component" value="Chromosome"/>
</dbReference>
<dbReference type="RefSeq" id="WP_069363746.1">
    <property type="nucleotide sequence ID" value="NZ_CP012502.1"/>
</dbReference>
<name>A0A1D7QRF8_9BACI</name>
<dbReference type="Pfam" id="PF13407">
    <property type="entry name" value="Peripla_BP_4"/>
    <property type="match status" value="1"/>
</dbReference>
<dbReference type="PATRIC" id="fig|632773.3.peg.205"/>
<feature type="domain" description="Periplasmic binding protein" evidence="5">
    <location>
        <begin position="51"/>
        <end position="303"/>
    </location>
</feature>
<keyword evidence="7" id="KW-1185">Reference proteome</keyword>
<keyword evidence="4" id="KW-1133">Transmembrane helix</keyword>
<evidence type="ECO:0000313" key="7">
    <source>
        <dbReference type="Proteomes" id="UP000094463"/>
    </source>
</evidence>
<protein>
    <submittedName>
        <fullName evidence="6">Sugar ABC transporter (Sugar-binding protein)</fullName>
    </submittedName>
</protein>
<evidence type="ECO:0000256" key="2">
    <source>
        <dbReference type="ARBA" id="ARBA00007639"/>
    </source>
</evidence>